<organism evidence="2 5">
    <name type="scientific">Clostridium pasteurianum DSM 525 = ATCC 6013</name>
    <dbReference type="NCBI Taxonomy" id="1262449"/>
    <lineage>
        <taxon>Bacteria</taxon>
        <taxon>Bacillati</taxon>
        <taxon>Bacillota</taxon>
        <taxon>Clostridia</taxon>
        <taxon>Eubacteriales</taxon>
        <taxon>Clostridiaceae</taxon>
        <taxon>Clostridium</taxon>
    </lineage>
</organism>
<dbReference type="EMBL" id="JPGY02000001">
    <property type="protein sequence ID" value="KRU13232.1"/>
    <property type="molecule type" value="Genomic_DNA"/>
</dbReference>
<dbReference type="PATRIC" id="fig|1262449.3.peg.2904"/>
<reference evidence="3 4" key="3">
    <citation type="journal article" name="Genome Announc.">
        <title>Improved Draft Genome Sequence of Clostridium pasteurianum Strain ATCC 6013 (DSM 525) Using a Hybrid Next-Generation Sequencing Approach.</title>
        <authorList>
            <person name="Pyne M.E."/>
            <person name="Utturkar S."/>
            <person name="Brown S.D."/>
            <person name="Moo-Young M."/>
            <person name="Chung D.A."/>
            <person name="Chou C.P."/>
        </authorList>
    </citation>
    <scope>NUCLEOTIDE SEQUENCE [LARGE SCALE GENOMIC DNA]</scope>
    <source>
        <strain evidence="3 4">ATCC 6013</strain>
    </source>
</reference>
<dbReference type="GeneID" id="93072888"/>
<dbReference type="EMBL" id="CP009268">
    <property type="protein sequence ID" value="AJA50758.1"/>
    <property type="molecule type" value="Genomic_DNA"/>
</dbReference>
<feature type="domain" description="Glycosyltransferase 2-like" evidence="1">
    <location>
        <begin position="17"/>
        <end position="166"/>
    </location>
</feature>
<proteinExistence type="predicted"/>
<dbReference type="PANTHER" id="PTHR22916:SF3">
    <property type="entry name" value="UDP-GLCNAC:BETAGAL BETA-1,3-N-ACETYLGLUCOSAMINYLTRANSFERASE-LIKE PROTEIN 1"/>
    <property type="match status" value="1"/>
</dbReference>
<dbReference type="Proteomes" id="UP000028042">
    <property type="component" value="Unassembled WGS sequence"/>
</dbReference>
<dbReference type="GO" id="GO:0016758">
    <property type="term" value="F:hexosyltransferase activity"/>
    <property type="evidence" value="ECO:0007669"/>
    <property type="project" value="UniProtKB-ARBA"/>
</dbReference>
<dbReference type="SUPFAM" id="SSF53448">
    <property type="entry name" value="Nucleotide-diphospho-sugar transferases"/>
    <property type="match status" value="1"/>
</dbReference>
<reference evidence="3" key="2">
    <citation type="submission" date="2015-10" db="EMBL/GenBank/DDBJ databases">
        <title>Improved Draft Genome Sequence of Clostridium pasteurianum Strain ATCC 6013 (DSM 525) Using a Hybrid Next-Generation Sequencing Approach.</title>
        <authorList>
            <person name="Pyne M.E."/>
            <person name="Utturkar S.M."/>
            <person name="Brown S.D."/>
            <person name="Moo-Young M."/>
            <person name="Chung D.A."/>
            <person name="Chou P.C."/>
        </authorList>
    </citation>
    <scope>NUCLEOTIDE SEQUENCE</scope>
    <source>
        <strain evidence="3">ATCC 6013</strain>
    </source>
</reference>
<dbReference type="KEGG" id="cpat:CLPA_c06700"/>
<evidence type="ECO:0000259" key="1">
    <source>
        <dbReference type="Pfam" id="PF00535"/>
    </source>
</evidence>
<dbReference type="RefSeq" id="WP_004455517.1">
    <property type="nucleotide sequence ID" value="NZ_ANZB01000010.1"/>
</dbReference>
<dbReference type="AlphaFoldDB" id="A0A0H3J713"/>
<gene>
    <name evidence="2" type="ORF">CLPA_c06700</name>
    <name evidence="3" type="ORF">CP6013_02480</name>
</gene>
<protein>
    <submittedName>
        <fullName evidence="3">Glycosyl transferase family 2</fullName>
    </submittedName>
    <submittedName>
        <fullName evidence="2">Glycosyltransferase involved in cell wall biogenesis</fullName>
    </submittedName>
</protein>
<evidence type="ECO:0000313" key="5">
    <source>
        <dbReference type="Proteomes" id="UP000030905"/>
    </source>
</evidence>
<keyword evidence="2" id="KW-0808">Transferase</keyword>
<dbReference type="eggNOG" id="COG0463">
    <property type="taxonomic scope" value="Bacteria"/>
</dbReference>
<dbReference type="KEGG" id="cpae:CPAST_c06700"/>
<evidence type="ECO:0000313" key="2">
    <source>
        <dbReference type="EMBL" id="AJA50758.1"/>
    </source>
</evidence>
<dbReference type="InterPro" id="IPR001173">
    <property type="entry name" value="Glyco_trans_2-like"/>
</dbReference>
<dbReference type="Proteomes" id="UP000030905">
    <property type="component" value="Chromosome"/>
</dbReference>
<keyword evidence="5" id="KW-1185">Reference proteome</keyword>
<evidence type="ECO:0000313" key="3">
    <source>
        <dbReference type="EMBL" id="KRU13232.1"/>
    </source>
</evidence>
<dbReference type="InterPro" id="IPR029044">
    <property type="entry name" value="Nucleotide-diphossugar_trans"/>
</dbReference>
<name>A0A0H3J713_CLOPA</name>
<sequence>MKLKGCELMDKLSPLVSVVIPTYNRAETIEKTINSILNQTYRSIEIVIVDDCSRDNTEQIINEKFSHIENLKYIKHEKNKGGNAARNTGIENSKGKYIAFLDSDDEWLSTKIEKQINKMVKNKNCGLIYTYCANVDLNTNEIISYFGNEPGQKPFEKLLCENFIGSTSSILCTKDALMDVGMFDESLPSCQDWELYIRIASRYHIDYIGEPLLRYYIHGNSITGNCNRAIEGHIIVLERVLQLIKNCEVQLSKRNMLYYHYRKRADIYLKFRLMKDSVKYRFKSVCCNPRDIKNDLLLILSLGGKKFYDNLITAKHGIKKK</sequence>
<dbReference type="Gene3D" id="3.90.550.10">
    <property type="entry name" value="Spore Coat Polysaccharide Biosynthesis Protein SpsA, Chain A"/>
    <property type="match status" value="1"/>
</dbReference>
<evidence type="ECO:0000313" key="4">
    <source>
        <dbReference type="Proteomes" id="UP000028042"/>
    </source>
</evidence>
<dbReference type="PANTHER" id="PTHR22916">
    <property type="entry name" value="GLYCOSYLTRANSFERASE"/>
    <property type="match status" value="1"/>
</dbReference>
<dbReference type="Pfam" id="PF00535">
    <property type="entry name" value="Glycos_transf_2"/>
    <property type="match status" value="1"/>
</dbReference>
<reference evidence="2 5" key="1">
    <citation type="journal article" date="2015" name="Genome Announc.">
        <title>Complete Genome Sequence of the Nitrogen-Fixing and Solvent-Producing Clostridium pasteurianum DSM 525.</title>
        <authorList>
            <person name="Poehlein A."/>
            <person name="Grosse-Honebrink A."/>
            <person name="Zhang Y."/>
            <person name="Minton N.P."/>
            <person name="Daniel R."/>
        </authorList>
    </citation>
    <scope>NUCLEOTIDE SEQUENCE [LARGE SCALE GENOMIC DNA]</scope>
    <source>
        <strain evidence="2">DSM 525</strain>
        <strain evidence="5">DSM 525 / ATCC 6013</strain>
    </source>
</reference>
<accession>A0A0H3J713</accession>